<keyword evidence="5" id="KW-0998">Cell outer membrane</keyword>
<evidence type="ECO:0000259" key="6">
    <source>
        <dbReference type="Pfam" id="PF07980"/>
    </source>
</evidence>
<dbReference type="EMBL" id="BMJC01000001">
    <property type="protein sequence ID" value="GGA92205.1"/>
    <property type="molecule type" value="Genomic_DNA"/>
</dbReference>
<evidence type="ECO:0000313" key="9">
    <source>
        <dbReference type="Proteomes" id="UP000607559"/>
    </source>
</evidence>
<keyword evidence="4" id="KW-0472">Membrane</keyword>
<evidence type="ECO:0000256" key="3">
    <source>
        <dbReference type="ARBA" id="ARBA00022729"/>
    </source>
</evidence>
<keyword evidence="3" id="KW-0732">Signal</keyword>
<sequence length="599" mass="65254">MKRVKYNIYILTSLILAVVLYACGKGFLNKPPIGTYQPVTMANKAGVEGLLIGAYSLLDGQGGIGGSWDAAADNWVWGGVCADDAHKGSDPGDQPDIVSLMTWSESSTNSYNLAKWQTCYDGIQRANEAIRIMRLAKDLTPADTMQISGEARFLRGHYHFELKKIYGNIPFVDESITYQNNNWRVPNNVDAWPKIEADFQYAFTNLGATALGKAPGRANKYAAEAFLAKAYMFEHKYAQALPLLNDLIANGETPNGLKYGLMAKFNDNFNAATKNNMESVFAVQNSVNDGSGAANANAGDVLNFSYDPAAPVSCCGFYQPSYSLANSYKTDAVTGLPMPTTFNNTDLKNDEGLKSTDPFTPDGVITLDPRLDWTVGRRGIPFLDWGVNPGFLYVRNQASAGPYTPIKNAPYASQIGTLTDKSSWTAGYTALNVNLIRYADVLLWAAEAEVEVGSLDNAENYVNMVRNRAANPAGFVHTYTDPTNPQGGFTTTPAANYFIKPYPASYFSGQGQATARTLVRFERKLELAMEGHRFFDLVRYGTADVELNAYVAHEVGSGYSLLTGASFKKGKDEVFAIPQSEIDVSTIGGKPTLTQNPGY</sequence>
<reference evidence="8" key="1">
    <citation type="journal article" date="2014" name="Int. J. Syst. Evol. Microbiol.">
        <title>Complete genome sequence of Corynebacterium casei LMG S-19264T (=DSM 44701T), isolated from a smear-ripened cheese.</title>
        <authorList>
            <consortium name="US DOE Joint Genome Institute (JGI-PGF)"/>
            <person name="Walter F."/>
            <person name="Albersmeier A."/>
            <person name="Kalinowski J."/>
            <person name="Ruckert C."/>
        </authorList>
    </citation>
    <scope>NUCLEOTIDE SEQUENCE</scope>
    <source>
        <strain evidence="8">CGMCC 1.15448</strain>
    </source>
</reference>
<proteinExistence type="inferred from homology"/>
<dbReference type="Proteomes" id="UP000607559">
    <property type="component" value="Unassembled WGS sequence"/>
</dbReference>
<dbReference type="Pfam" id="PF07980">
    <property type="entry name" value="SusD_RagB"/>
    <property type="match status" value="1"/>
</dbReference>
<reference evidence="8" key="2">
    <citation type="submission" date="2020-09" db="EMBL/GenBank/DDBJ databases">
        <authorList>
            <person name="Sun Q."/>
            <person name="Zhou Y."/>
        </authorList>
    </citation>
    <scope>NUCLEOTIDE SEQUENCE</scope>
    <source>
        <strain evidence="8">CGMCC 1.15448</strain>
    </source>
</reference>
<organism evidence="8 9">
    <name type="scientific">Puia dinghuensis</name>
    <dbReference type="NCBI Taxonomy" id="1792502"/>
    <lineage>
        <taxon>Bacteria</taxon>
        <taxon>Pseudomonadati</taxon>
        <taxon>Bacteroidota</taxon>
        <taxon>Chitinophagia</taxon>
        <taxon>Chitinophagales</taxon>
        <taxon>Chitinophagaceae</taxon>
        <taxon>Puia</taxon>
    </lineage>
</organism>
<protein>
    <submittedName>
        <fullName evidence="8">Glycan metabolism protein RagB</fullName>
    </submittedName>
</protein>
<evidence type="ECO:0000256" key="5">
    <source>
        <dbReference type="ARBA" id="ARBA00023237"/>
    </source>
</evidence>
<feature type="domain" description="SusD-like N-terminal" evidence="7">
    <location>
        <begin position="104"/>
        <end position="232"/>
    </location>
</feature>
<dbReference type="RefSeq" id="WP_188929992.1">
    <property type="nucleotide sequence ID" value="NZ_BMJC01000001.1"/>
</dbReference>
<evidence type="ECO:0000259" key="7">
    <source>
        <dbReference type="Pfam" id="PF14322"/>
    </source>
</evidence>
<evidence type="ECO:0000256" key="2">
    <source>
        <dbReference type="ARBA" id="ARBA00006275"/>
    </source>
</evidence>
<keyword evidence="9" id="KW-1185">Reference proteome</keyword>
<comment type="caution">
    <text evidence="8">The sequence shown here is derived from an EMBL/GenBank/DDBJ whole genome shotgun (WGS) entry which is preliminary data.</text>
</comment>
<evidence type="ECO:0000256" key="1">
    <source>
        <dbReference type="ARBA" id="ARBA00004442"/>
    </source>
</evidence>
<accession>A0A8J2UBI6</accession>
<dbReference type="AlphaFoldDB" id="A0A8J2UBI6"/>
<dbReference type="InterPro" id="IPR012944">
    <property type="entry name" value="SusD_RagB_dom"/>
</dbReference>
<dbReference type="SUPFAM" id="SSF48452">
    <property type="entry name" value="TPR-like"/>
    <property type="match status" value="1"/>
</dbReference>
<comment type="subcellular location">
    <subcellularLocation>
        <location evidence="1">Cell outer membrane</location>
    </subcellularLocation>
</comment>
<name>A0A8J2UBI6_9BACT</name>
<dbReference type="InterPro" id="IPR011990">
    <property type="entry name" value="TPR-like_helical_dom_sf"/>
</dbReference>
<dbReference type="Gene3D" id="1.25.40.390">
    <property type="match status" value="1"/>
</dbReference>
<dbReference type="InterPro" id="IPR033985">
    <property type="entry name" value="SusD-like_N"/>
</dbReference>
<feature type="domain" description="RagB/SusD" evidence="6">
    <location>
        <begin position="278"/>
        <end position="599"/>
    </location>
</feature>
<comment type="similarity">
    <text evidence="2">Belongs to the SusD family.</text>
</comment>
<evidence type="ECO:0000313" key="8">
    <source>
        <dbReference type="EMBL" id="GGA92205.1"/>
    </source>
</evidence>
<evidence type="ECO:0000256" key="4">
    <source>
        <dbReference type="ARBA" id="ARBA00023136"/>
    </source>
</evidence>
<dbReference type="Pfam" id="PF14322">
    <property type="entry name" value="SusD-like_3"/>
    <property type="match status" value="1"/>
</dbReference>
<dbReference type="GO" id="GO:0009279">
    <property type="term" value="C:cell outer membrane"/>
    <property type="evidence" value="ECO:0007669"/>
    <property type="project" value="UniProtKB-SubCell"/>
</dbReference>
<dbReference type="PROSITE" id="PS51257">
    <property type="entry name" value="PROKAR_LIPOPROTEIN"/>
    <property type="match status" value="1"/>
</dbReference>
<gene>
    <name evidence="8" type="ORF">GCM10011511_14480</name>
</gene>